<evidence type="ECO:0000313" key="4">
    <source>
        <dbReference type="Proteomes" id="UP000003163"/>
    </source>
</evidence>
<dbReference type="FunFam" id="3.10.110.10:FF:000051">
    <property type="entry name" value="ubiquitin-conjugating enzyme E2 R2-like"/>
    <property type="match status" value="1"/>
</dbReference>
<comment type="caution">
    <text evidence="3">The sequence shown here is derived from an EMBL/GenBank/DDBJ whole genome shotgun (WGS) entry which is preliminary data.</text>
</comment>
<accession>J8ZRW5</accession>
<dbReference type="Gene3D" id="3.10.110.10">
    <property type="entry name" value="Ubiquitin Conjugating Enzyme"/>
    <property type="match status" value="1"/>
</dbReference>
<reference evidence="3 4" key="1">
    <citation type="submission" date="2011-08" db="EMBL/GenBank/DDBJ databases">
        <authorList>
            <person name="Liu Z.J."/>
            <person name="Shi F.L."/>
            <person name="Lu J.Q."/>
            <person name="Li M."/>
            <person name="Wang Z.L."/>
        </authorList>
    </citation>
    <scope>NUCLEOTIDE SEQUENCE [LARGE SCALE GENOMIC DNA]</scope>
    <source>
        <strain evidence="3 4">USNM 41457</strain>
    </source>
</reference>
<keyword evidence="1" id="KW-0833">Ubl conjugation pathway</keyword>
<name>J8ZRW5_EDHAE</name>
<organism evidence="3 4">
    <name type="scientific">Edhazardia aedis (strain USNM 41457)</name>
    <name type="common">Microsporidian parasite</name>
    <dbReference type="NCBI Taxonomy" id="1003232"/>
    <lineage>
        <taxon>Eukaryota</taxon>
        <taxon>Fungi</taxon>
        <taxon>Fungi incertae sedis</taxon>
        <taxon>Microsporidia</taxon>
        <taxon>Edhazardia</taxon>
    </lineage>
</organism>
<dbReference type="InterPro" id="IPR016135">
    <property type="entry name" value="UBQ-conjugating_enzyme/RWD"/>
</dbReference>
<dbReference type="Proteomes" id="UP000003163">
    <property type="component" value="Unassembled WGS sequence"/>
</dbReference>
<feature type="domain" description="UBC core" evidence="2">
    <location>
        <begin position="7"/>
        <end position="166"/>
    </location>
</feature>
<protein>
    <recommendedName>
        <fullName evidence="2">UBC core domain-containing protein</fullName>
    </recommendedName>
</protein>
<dbReference type="PANTHER" id="PTHR24067">
    <property type="entry name" value="UBIQUITIN-CONJUGATING ENZYME E2"/>
    <property type="match status" value="1"/>
</dbReference>
<dbReference type="OMA" id="MFEWEVM"/>
<evidence type="ECO:0000256" key="1">
    <source>
        <dbReference type="ARBA" id="ARBA00022786"/>
    </source>
</evidence>
<dbReference type="EMBL" id="AFBI03000071">
    <property type="protein sequence ID" value="EJW02438.1"/>
    <property type="molecule type" value="Genomic_DNA"/>
</dbReference>
<dbReference type="VEuPathDB" id="MicrosporidiaDB:EDEG_03142"/>
<dbReference type="InParanoid" id="J8ZRW5"/>
<evidence type="ECO:0000313" key="3">
    <source>
        <dbReference type="EMBL" id="EJW02438.1"/>
    </source>
</evidence>
<proteinExistence type="predicted"/>
<dbReference type="STRING" id="1003232.J8ZRW5"/>
<dbReference type="SMART" id="SM00212">
    <property type="entry name" value="UBCc"/>
    <property type="match status" value="1"/>
</dbReference>
<dbReference type="Pfam" id="PF00179">
    <property type="entry name" value="UQ_con"/>
    <property type="match status" value="1"/>
</dbReference>
<dbReference type="AlphaFoldDB" id="J8ZRW5"/>
<dbReference type="HOGENOM" id="CLU_030988_10_1_1"/>
<dbReference type="PROSITE" id="PS50127">
    <property type="entry name" value="UBC_2"/>
    <property type="match status" value="1"/>
</dbReference>
<gene>
    <name evidence="3" type="ORF">EDEG_03142</name>
</gene>
<dbReference type="OrthoDB" id="19692at2759"/>
<dbReference type="SUPFAM" id="SSF54495">
    <property type="entry name" value="UBC-like"/>
    <property type="match status" value="1"/>
</dbReference>
<dbReference type="InterPro" id="IPR000608">
    <property type="entry name" value="UBC"/>
</dbReference>
<sequence length="168" mass="18979">MCASFKRGAAILHNDLRRIQSSPSEHFSVGCADDIYNWEVVIIGPQGTPYENGIFKAIMKFPMSYPDDPPTFTFKSNMFHPNIHPTTYEVCISILHKSGDDAFGYESANERWLPVRNPESVIISILSLLSAPNVDSPADLDAANMYVRHRDDYEKLVRKIAQKTLESE</sequence>
<dbReference type="FunCoup" id="J8ZRW5">
    <property type="interactions" value="80"/>
</dbReference>
<evidence type="ECO:0000259" key="2">
    <source>
        <dbReference type="PROSITE" id="PS50127"/>
    </source>
</evidence>
<keyword evidence="4" id="KW-1185">Reference proteome</keyword>
<dbReference type="InterPro" id="IPR050113">
    <property type="entry name" value="Ub_conjugating_enzyme"/>
</dbReference>
<reference evidence="4" key="2">
    <citation type="submission" date="2015-07" db="EMBL/GenBank/DDBJ databases">
        <title>Contrasting host-pathogen interactions and genome evolution in two generalist and specialist microsporidian pathogens of mosquitoes.</title>
        <authorList>
            <consortium name="The Broad Institute Genomics Platform"/>
            <consortium name="The Broad Institute Genome Sequencing Center for Infectious Disease"/>
            <person name="Cuomo C.A."/>
            <person name="Sanscrainte N.D."/>
            <person name="Goldberg J.M."/>
            <person name="Heiman D."/>
            <person name="Young S."/>
            <person name="Zeng Q."/>
            <person name="Becnel J.J."/>
            <person name="Birren B.W."/>
        </authorList>
    </citation>
    <scope>NUCLEOTIDE SEQUENCE [LARGE SCALE GENOMIC DNA]</scope>
    <source>
        <strain evidence="4">USNM 41457</strain>
    </source>
</reference>